<reference evidence="2 3" key="1">
    <citation type="submission" date="2017-08" db="EMBL/GenBank/DDBJ databases">
        <authorList>
            <person name="de Groot N.N."/>
        </authorList>
    </citation>
    <scope>NUCLEOTIDE SEQUENCE [LARGE SCALE GENOMIC DNA]</scope>
    <source>
        <strain evidence="2 3">USBA 855</strain>
    </source>
</reference>
<dbReference type="EMBL" id="OBQJ01000001">
    <property type="protein sequence ID" value="SOC50986.1"/>
    <property type="molecule type" value="Genomic_DNA"/>
</dbReference>
<gene>
    <name evidence="2" type="ORF">SAMN05421509_10144</name>
</gene>
<dbReference type="Gene3D" id="3.40.50.1820">
    <property type="entry name" value="alpha/beta hydrolase"/>
    <property type="match status" value="1"/>
</dbReference>
<dbReference type="InterPro" id="IPR050266">
    <property type="entry name" value="AB_hydrolase_sf"/>
</dbReference>
<dbReference type="RefSeq" id="WP_097021330.1">
    <property type="nucleotide sequence ID" value="NZ_OBQJ01000001.1"/>
</dbReference>
<dbReference type="OrthoDB" id="9779853at2"/>
<dbReference type="AlphaFoldDB" id="A0A285VD46"/>
<organism evidence="2 3">
    <name type="scientific">Chromohalobacter canadensis</name>
    <dbReference type="NCBI Taxonomy" id="141389"/>
    <lineage>
        <taxon>Bacteria</taxon>
        <taxon>Pseudomonadati</taxon>
        <taxon>Pseudomonadota</taxon>
        <taxon>Gammaproteobacteria</taxon>
        <taxon>Oceanospirillales</taxon>
        <taxon>Halomonadaceae</taxon>
        <taxon>Chromohalobacter</taxon>
    </lineage>
</organism>
<name>A0A285VD46_9GAMM</name>
<evidence type="ECO:0000313" key="2">
    <source>
        <dbReference type="EMBL" id="SOC50986.1"/>
    </source>
</evidence>
<protein>
    <submittedName>
        <fullName evidence="2">Pimeloyl-ACP methyl ester carboxylesterase</fullName>
    </submittedName>
</protein>
<dbReference type="PANTHER" id="PTHR43798">
    <property type="entry name" value="MONOACYLGLYCEROL LIPASE"/>
    <property type="match status" value="1"/>
</dbReference>
<proteinExistence type="predicted"/>
<dbReference type="Proteomes" id="UP000219023">
    <property type="component" value="Unassembled WGS sequence"/>
</dbReference>
<dbReference type="SUPFAM" id="SSF53474">
    <property type="entry name" value="alpha/beta-Hydrolases"/>
    <property type="match status" value="1"/>
</dbReference>
<dbReference type="GO" id="GO:0016020">
    <property type="term" value="C:membrane"/>
    <property type="evidence" value="ECO:0007669"/>
    <property type="project" value="TreeGrafter"/>
</dbReference>
<dbReference type="InterPro" id="IPR029058">
    <property type="entry name" value="AB_hydrolase_fold"/>
</dbReference>
<dbReference type="InterPro" id="IPR000073">
    <property type="entry name" value="AB_hydrolase_1"/>
</dbReference>
<accession>A0A285VD46</accession>
<evidence type="ECO:0000259" key="1">
    <source>
        <dbReference type="Pfam" id="PF00561"/>
    </source>
</evidence>
<feature type="domain" description="AB hydrolase-1" evidence="1">
    <location>
        <begin position="29"/>
        <end position="140"/>
    </location>
</feature>
<evidence type="ECO:0000313" key="3">
    <source>
        <dbReference type="Proteomes" id="UP000219023"/>
    </source>
</evidence>
<dbReference type="PANTHER" id="PTHR43798:SF33">
    <property type="entry name" value="HYDROLASE, PUTATIVE (AFU_ORTHOLOGUE AFUA_2G14860)-RELATED"/>
    <property type="match status" value="1"/>
</dbReference>
<dbReference type="Pfam" id="PF00561">
    <property type="entry name" value="Abhydrolase_1"/>
    <property type="match status" value="1"/>
</dbReference>
<sequence>MPLCFIDLPQAQVEYASFGTRAPERSFCLLLHEGLGCVELWKDFPHRLAETLGREVGAYSRRGYGRSSSSVLPRPINYLEHQACEELRQVLDALRHDSVILIGHSDGATIALAYAAQYADPRVRGVVAMAPHVFAEPRCIEAIRTTTRRYAGGDLRDGLKRYHGDNVDVAFHGWSDTWLSPDFVDWDITPMLDGIRSSLLLIQGEEDEYASGQHLERVRQHAKGRCSTVWLPMCGHTPQRESQGETIRAIAEFVDDIDR</sequence>